<dbReference type="Proteomes" id="UP000322822">
    <property type="component" value="Chromosome 1"/>
</dbReference>
<dbReference type="SUPFAM" id="SSF48498">
    <property type="entry name" value="Tetracyclin repressor-like, C-terminal domain"/>
    <property type="match status" value="1"/>
</dbReference>
<dbReference type="PROSITE" id="PS50977">
    <property type="entry name" value="HTH_TETR_2"/>
    <property type="match status" value="1"/>
</dbReference>
<proteinExistence type="predicted"/>
<dbReference type="InterPro" id="IPR009057">
    <property type="entry name" value="Homeodomain-like_sf"/>
</dbReference>
<dbReference type="Gene3D" id="1.10.357.10">
    <property type="entry name" value="Tetracycline Repressor, domain 2"/>
    <property type="match status" value="1"/>
</dbReference>
<dbReference type="InterPro" id="IPR036271">
    <property type="entry name" value="Tet_transcr_reg_TetR-rel_C_sf"/>
</dbReference>
<dbReference type="PANTHER" id="PTHR30055">
    <property type="entry name" value="HTH-TYPE TRANSCRIPTIONAL REGULATOR RUTR"/>
    <property type="match status" value="1"/>
</dbReference>
<dbReference type="InterPro" id="IPR041586">
    <property type="entry name" value="PsrA_TetR_C"/>
</dbReference>
<dbReference type="EMBL" id="CP044065">
    <property type="protein sequence ID" value="QET02138.1"/>
    <property type="molecule type" value="Genomic_DNA"/>
</dbReference>
<evidence type="ECO:0000313" key="6">
    <source>
        <dbReference type="Proteomes" id="UP000322822"/>
    </source>
</evidence>
<accession>A0A5P2H344</accession>
<reference evidence="5 6" key="1">
    <citation type="submission" date="2019-09" db="EMBL/GenBank/DDBJ databases">
        <title>FDA dAtabase for Regulatory Grade micrObial Sequences (FDA-ARGOS): Supporting development and validation of Infectious Disease Dx tests.</title>
        <authorList>
            <person name="Sciortino C."/>
            <person name="Tallon L."/>
            <person name="Sadzewicz L."/>
            <person name="Vavikolanu K."/>
            <person name="Mehta A."/>
            <person name="Aluvathingal J."/>
            <person name="Nadendla S."/>
            <person name="Nandy P."/>
            <person name="Geyer C."/>
            <person name="Yan Y."/>
            <person name="Sichtig H."/>
        </authorList>
    </citation>
    <scope>NUCLEOTIDE SEQUENCE [LARGE SCALE GENOMIC DNA]</scope>
    <source>
        <strain evidence="5 6">FDAARGOS_664</strain>
    </source>
</reference>
<feature type="domain" description="HTH tetR-type" evidence="4">
    <location>
        <begin position="25"/>
        <end position="85"/>
    </location>
</feature>
<dbReference type="PRINTS" id="PR00455">
    <property type="entry name" value="HTHTETR"/>
</dbReference>
<evidence type="ECO:0000256" key="1">
    <source>
        <dbReference type="ARBA" id="ARBA00023125"/>
    </source>
</evidence>
<evidence type="ECO:0000256" key="3">
    <source>
        <dbReference type="SAM" id="MobiDB-lite"/>
    </source>
</evidence>
<feature type="DNA-binding region" description="H-T-H motif" evidence="2">
    <location>
        <begin position="48"/>
        <end position="67"/>
    </location>
</feature>
<sequence length="245" mass="27215">MKTTRARKPSAADEARQEDSRPQPGSRIAAILNAAERVFGTHGYAGASMRQIAEDAGVAQALLHYHYASKDRLYEAVFERRSAAINQHRGQLLDALFAGTEPATVEDVLTIAFTPLSEMFRGEDAENLALYVQMVAAISLGSDERSRRLREQYYDPIAERFIDAIQTVLPAISREDAVWAYLFSVGARQQAHALNGRAERLGASVRTPKSTSHYSALVRFAAAGIREMIADDHESRSQRPRKRRA</sequence>
<dbReference type="InterPro" id="IPR001647">
    <property type="entry name" value="HTH_TetR"/>
</dbReference>
<feature type="compositionally biased region" description="Basic and acidic residues" evidence="3">
    <location>
        <begin position="10"/>
        <end position="21"/>
    </location>
</feature>
<evidence type="ECO:0000259" key="4">
    <source>
        <dbReference type="PROSITE" id="PS50977"/>
    </source>
</evidence>
<organism evidence="5 6">
    <name type="scientific">Cupriavidus pauculus</name>
    <dbReference type="NCBI Taxonomy" id="82633"/>
    <lineage>
        <taxon>Bacteria</taxon>
        <taxon>Pseudomonadati</taxon>
        <taxon>Pseudomonadota</taxon>
        <taxon>Betaproteobacteria</taxon>
        <taxon>Burkholderiales</taxon>
        <taxon>Burkholderiaceae</taxon>
        <taxon>Cupriavidus</taxon>
    </lineage>
</organism>
<dbReference type="Pfam" id="PF17939">
    <property type="entry name" value="TetR_C_30"/>
    <property type="match status" value="1"/>
</dbReference>
<name>A0A5P2H344_9BURK</name>
<gene>
    <name evidence="5" type="ORF">FOB72_08845</name>
</gene>
<dbReference type="Pfam" id="PF00440">
    <property type="entry name" value="TetR_N"/>
    <property type="match status" value="1"/>
</dbReference>
<feature type="region of interest" description="Disordered" evidence="3">
    <location>
        <begin position="1"/>
        <end position="25"/>
    </location>
</feature>
<dbReference type="SUPFAM" id="SSF46689">
    <property type="entry name" value="Homeodomain-like"/>
    <property type="match status" value="1"/>
</dbReference>
<dbReference type="OrthoDB" id="2356263at2"/>
<dbReference type="AlphaFoldDB" id="A0A5P2H344"/>
<dbReference type="RefSeq" id="WP_150372180.1">
    <property type="nucleotide sequence ID" value="NZ_CP044065.1"/>
</dbReference>
<keyword evidence="1 2" id="KW-0238">DNA-binding</keyword>
<protein>
    <submittedName>
        <fullName evidence="5">TetR/AcrR family transcriptional regulator</fullName>
    </submittedName>
</protein>
<evidence type="ECO:0000256" key="2">
    <source>
        <dbReference type="PROSITE-ProRule" id="PRU00335"/>
    </source>
</evidence>
<dbReference type="GO" id="GO:0000976">
    <property type="term" value="F:transcription cis-regulatory region binding"/>
    <property type="evidence" value="ECO:0007669"/>
    <property type="project" value="TreeGrafter"/>
</dbReference>
<dbReference type="PANTHER" id="PTHR30055:SF235">
    <property type="entry name" value="TRANSCRIPTIONAL REGULATORY PROTEIN"/>
    <property type="match status" value="1"/>
</dbReference>
<dbReference type="InterPro" id="IPR050109">
    <property type="entry name" value="HTH-type_TetR-like_transc_reg"/>
</dbReference>
<evidence type="ECO:0000313" key="5">
    <source>
        <dbReference type="EMBL" id="QET02138.1"/>
    </source>
</evidence>
<dbReference type="GO" id="GO:0003700">
    <property type="term" value="F:DNA-binding transcription factor activity"/>
    <property type="evidence" value="ECO:0007669"/>
    <property type="project" value="TreeGrafter"/>
</dbReference>